<accession>X1DS57</accession>
<organism evidence="1">
    <name type="scientific">marine sediment metagenome</name>
    <dbReference type="NCBI Taxonomy" id="412755"/>
    <lineage>
        <taxon>unclassified sequences</taxon>
        <taxon>metagenomes</taxon>
        <taxon>ecological metagenomes</taxon>
    </lineage>
</organism>
<feature type="non-terminal residue" evidence="1">
    <location>
        <position position="1"/>
    </location>
</feature>
<protein>
    <submittedName>
        <fullName evidence="1">Uncharacterized protein</fullName>
    </submittedName>
</protein>
<evidence type="ECO:0000313" key="1">
    <source>
        <dbReference type="EMBL" id="GAH22982.1"/>
    </source>
</evidence>
<reference evidence="1" key="1">
    <citation type="journal article" date="2014" name="Front. Microbiol.">
        <title>High frequency of phylogenetically diverse reductive dehalogenase-homologous genes in deep subseafloor sedimentary metagenomes.</title>
        <authorList>
            <person name="Kawai M."/>
            <person name="Futagami T."/>
            <person name="Toyoda A."/>
            <person name="Takaki Y."/>
            <person name="Nishi S."/>
            <person name="Hori S."/>
            <person name="Arai W."/>
            <person name="Tsubouchi T."/>
            <person name="Morono Y."/>
            <person name="Uchiyama I."/>
            <person name="Ito T."/>
            <person name="Fujiyama A."/>
            <person name="Inagaki F."/>
            <person name="Takami H."/>
        </authorList>
    </citation>
    <scope>NUCLEOTIDE SEQUENCE</scope>
    <source>
        <strain evidence="1">Expedition CK06-06</strain>
    </source>
</reference>
<sequence>LPKKKLQGKVGAYIDPKTGAVRTLGLRGNTLILEAFGERFTLAAVSETEFQVLKAPVEMVIKFENQKKTKPMLMHIHREGEKPETYESFKLVKPTPDKLKEYTGDYYSDELQVTFRLALKKGKLHFVHKNAPESPLQPTLKDKFTERGYRINFIRDQEKKLTGFTLDAGRVKNLRFNKK</sequence>
<comment type="caution">
    <text evidence="1">The sequence shown here is derived from an EMBL/GenBank/DDBJ whole genome shotgun (WGS) entry which is preliminary data.</text>
</comment>
<gene>
    <name evidence="1" type="ORF">S03H2_04899</name>
</gene>
<name>X1DS57_9ZZZZ</name>
<proteinExistence type="predicted"/>
<dbReference type="EMBL" id="BARU01001990">
    <property type="protein sequence ID" value="GAH22982.1"/>
    <property type="molecule type" value="Genomic_DNA"/>
</dbReference>
<dbReference type="AlphaFoldDB" id="X1DS57"/>